<dbReference type="GO" id="GO:0016607">
    <property type="term" value="C:nuclear speck"/>
    <property type="evidence" value="ECO:0007669"/>
    <property type="project" value="UniProtKB-SubCell"/>
</dbReference>
<comment type="catalytic activity">
    <reaction evidence="19">
        <text>an N(1)-methyladenosine in tRNA + 2-oxoglutarate + O2 = an adenosine in tRNA + formaldehyde + succinate + CO2</text>
        <dbReference type="Rhea" id="RHEA:54576"/>
        <dbReference type="Rhea" id="RHEA-COMP:10242"/>
        <dbReference type="Rhea" id="RHEA-COMP:12312"/>
        <dbReference type="ChEBI" id="CHEBI:15379"/>
        <dbReference type="ChEBI" id="CHEBI:16526"/>
        <dbReference type="ChEBI" id="CHEBI:16810"/>
        <dbReference type="ChEBI" id="CHEBI:16842"/>
        <dbReference type="ChEBI" id="CHEBI:30031"/>
        <dbReference type="ChEBI" id="CHEBI:74411"/>
        <dbReference type="ChEBI" id="CHEBI:74491"/>
    </reaction>
</comment>
<evidence type="ECO:0000256" key="16">
    <source>
        <dbReference type="ARBA" id="ARBA00032169"/>
    </source>
</evidence>
<evidence type="ECO:0000256" key="23">
    <source>
        <dbReference type="ARBA" id="ARBA00049565"/>
    </source>
</evidence>
<evidence type="ECO:0000259" key="25">
    <source>
        <dbReference type="SMART" id="SM01223"/>
    </source>
</evidence>
<proteinExistence type="inferred from homology"/>
<dbReference type="Ensembl" id="ENSOANT00000021167.3">
    <property type="protein sequence ID" value="ENSOANP00000021164.3"/>
    <property type="gene ID" value="ENSOANG00000013407.3"/>
</dbReference>
<evidence type="ECO:0000256" key="1">
    <source>
        <dbReference type="ARBA" id="ARBA00001954"/>
    </source>
</evidence>
<keyword evidence="7" id="KW-0963">Cytoplasm</keyword>
<accession>F7D3Y0</accession>
<reference evidence="26 27" key="1">
    <citation type="journal article" date="2008" name="Nature">
        <title>Genome analysis of the platypus reveals unique signatures of evolution.</title>
        <authorList>
            <person name="Warren W.C."/>
            <person name="Hillier L.W."/>
            <person name="Marshall Graves J.A."/>
            <person name="Birney E."/>
            <person name="Ponting C.P."/>
            <person name="Grutzner F."/>
            <person name="Belov K."/>
            <person name="Miller W."/>
            <person name="Clarke L."/>
            <person name="Chinwalla A.T."/>
            <person name="Yang S.P."/>
            <person name="Heger A."/>
            <person name="Locke D.P."/>
            <person name="Miethke P."/>
            <person name="Waters P.D."/>
            <person name="Veyrunes F."/>
            <person name="Fulton L."/>
            <person name="Fulton B."/>
            <person name="Graves T."/>
            <person name="Wallis J."/>
            <person name="Puente X.S."/>
            <person name="Lopez-Otin C."/>
            <person name="Ordonez G.R."/>
            <person name="Eichler E.E."/>
            <person name="Chen L."/>
            <person name="Cheng Z."/>
            <person name="Deakin J.E."/>
            <person name="Alsop A."/>
            <person name="Thompson K."/>
            <person name="Kirby P."/>
            <person name="Papenfuss A.T."/>
            <person name="Wakefield M.J."/>
            <person name="Olender T."/>
            <person name="Lancet D."/>
            <person name="Huttley G.A."/>
            <person name="Smit A.F."/>
            <person name="Pask A."/>
            <person name="Temple-Smith P."/>
            <person name="Batzer M.A."/>
            <person name="Walker J.A."/>
            <person name="Konkel M.K."/>
            <person name="Harris R.S."/>
            <person name="Whittington C.M."/>
            <person name="Wong E.S."/>
            <person name="Gemmell N.J."/>
            <person name="Buschiazzo E."/>
            <person name="Vargas Jentzsch I.M."/>
            <person name="Merkel A."/>
            <person name="Schmitz J."/>
            <person name="Zemann A."/>
            <person name="Churakov G."/>
            <person name="Kriegs J.O."/>
            <person name="Brosius J."/>
            <person name="Murchison E.P."/>
            <person name="Sachidanandam R."/>
            <person name="Smith C."/>
            <person name="Hannon G.J."/>
            <person name="Tsend-Ayush E."/>
            <person name="McMillan D."/>
            <person name="Attenborough R."/>
            <person name="Rens W."/>
            <person name="Ferguson-Smith M."/>
            <person name="Lefevre C.M."/>
            <person name="Sharp J.A."/>
            <person name="Nicholas K.R."/>
            <person name="Ray D.A."/>
            <person name="Kube M."/>
            <person name="Reinhardt R."/>
            <person name="Pringle T.H."/>
            <person name="Taylor J."/>
            <person name="Jones R.C."/>
            <person name="Nixon B."/>
            <person name="Dacheux J.L."/>
            <person name="Niwa H."/>
            <person name="Sekita Y."/>
            <person name="Huang X."/>
            <person name="Stark A."/>
            <person name="Kheradpour P."/>
            <person name="Kellis M."/>
            <person name="Flicek P."/>
            <person name="Chen Y."/>
            <person name="Webber C."/>
            <person name="Hardison R."/>
            <person name="Nelson J."/>
            <person name="Hallsworth-Pepin K."/>
            <person name="Delehaunty K."/>
            <person name="Markovic C."/>
            <person name="Minx P."/>
            <person name="Feng Y."/>
            <person name="Kremitzki C."/>
            <person name="Mitreva M."/>
            <person name="Glasscock J."/>
            <person name="Wylie T."/>
            <person name="Wohldmann P."/>
            <person name="Thiru P."/>
            <person name="Nhan M.N."/>
            <person name="Pohl C.S."/>
            <person name="Smith S.M."/>
            <person name="Hou S."/>
            <person name="Nefedov M."/>
            <person name="de Jong P.J."/>
            <person name="Renfree M.B."/>
            <person name="Mardis E.R."/>
            <person name="Wilson R.K."/>
        </authorList>
    </citation>
    <scope>NUCLEOTIDE SEQUENCE [LARGE SCALE GENOMIC DNA]</scope>
    <source>
        <strain evidence="26 27">Glennie</strain>
    </source>
</reference>
<feature type="compositionally biased region" description="Low complexity" evidence="24">
    <location>
        <begin position="191"/>
        <end position="202"/>
    </location>
</feature>
<dbReference type="Proteomes" id="UP000002279">
    <property type="component" value="Chromosome 11"/>
</dbReference>
<dbReference type="GO" id="GO:0040014">
    <property type="term" value="P:regulation of multicellular organism growth"/>
    <property type="evidence" value="ECO:0007669"/>
    <property type="project" value="InterPro"/>
</dbReference>
<evidence type="ECO:0000256" key="21">
    <source>
        <dbReference type="ARBA" id="ARBA00048582"/>
    </source>
</evidence>
<evidence type="ECO:0000256" key="19">
    <source>
        <dbReference type="ARBA" id="ARBA00047457"/>
    </source>
</evidence>
<comment type="similarity">
    <text evidence="4">Belongs to the fto family.</text>
</comment>
<evidence type="ECO:0000313" key="27">
    <source>
        <dbReference type="Proteomes" id="UP000002279"/>
    </source>
</evidence>
<evidence type="ECO:0000256" key="15">
    <source>
        <dbReference type="ARBA" id="ARBA00030557"/>
    </source>
</evidence>
<evidence type="ECO:0000256" key="20">
    <source>
        <dbReference type="ARBA" id="ARBA00048158"/>
    </source>
</evidence>
<evidence type="ECO:0000256" key="3">
    <source>
        <dbReference type="ARBA" id="ARBA00004496"/>
    </source>
</evidence>
<evidence type="ECO:0000256" key="7">
    <source>
        <dbReference type="ARBA" id="ARBA00022490"/>
    </source>
</evidence>
<organism evidence="26 27">
    <name type="scientific">Ornithorhynchus anatinus</name>
    <name type="common">Duckbill platypus</name>
    <dbReference type="NCBI Taxonomy" id="9258"/>
    <lineage>
        <taxon>Eukaryota</taxon>
        <taxon>Metazoa</taxon>
        <taxon>Chordata</taxon>
        <taxon>Craniata</taxon>
        <taxon>Vertebrata</taxon>
        <taxon>Euteleostomi</taxon>
        <taxon>Mammalia</taxon>
        <taxon>Monotremata</taxon>
        <taxon>Ornithorhynchidae</taxon>
        <taxon>Ornithorhynchus</taxon>
    </lineage>
</organism>
<evidence type="ECO:0000256" key="8">
    <source>
        <dbReference type="ARBA" id="ARBA00022723"/>
    </source>
</evidence>
<keyword evidence="9" id="KW-0223">Dioxygenase</keyword>
<dbReference type="PANTHER" id="PTHR31291">
    <property type="entry name" value="ALPHA-KETOGLUTARATE-DEPENDENT DIOXYGENASE FTO"/>
    <property type="match status" value="1"/>
</dbReference>
<keyword evidence="8" id="KW-0479">Metal-binding</keyword>
<dbReference type="GO" id="GO:0042245">
    <property type="term" value="P:RNA repair"/>
    <property type="evidence" value="ECO:0000318"/>
    <property type="project" value="GO_Central"/>
</dbReference>
<dbReference type="GO" id="GO:0035516">
    <property type="term" value="F:broad specificity oxidative DNA demethylase activity"/>
    <property type="evidence" value="ECO:0000318"/>
    <property type="project" value="GO_Central"/>
</dbReference>
<dbReference type="InterPro" id="IPR024367">
    <property type="entry name" value="FTO_cat_dom"/>
</dbReference>
<evidence type="ECO:0000256" key="9">
    <source>
        <dbReference type="ARBA" id="ARBA00022964"/>
    </source>
</evidence>
<evidence type="ECO:0000256" key="12">
    <source>
        <dbReference type="ARBA" id="ARBA00023242"/>
    </source>
</evidence>
<evidence type="ECO:0000256" key="14">
    <source>
        <dbReference type="ARBA" id="ARBA00030546"/>
    </source>
</evidence>
<evidence type="ECO:0000256" key="18">
    <source>
        <dbReference type="ARBA" id="ARBA00046452"/>
    </source>
</evidence>
<comment type="subunit">
    <text evidence="18">Monomer. May also exist as homodimer.</text>
</comment>
<dbReference type="InterPro" id="IPR032868">
    <property type="entry name" value="FTO"/>
</dbReference>
<name>F7D3Y0_ORNAN</name>
<dbReference type="PANTHER" id="PTHR31291:SF2">
    <property type="entry name" value="ALPHA-KETOGLUTARATE-DEPENDENT DIOXYGENASE FTO"/>
    <property type="match status" value="1"/>
</dbReference>
<dbReference type="GO" id="GO:0005737">
    <property type="term" value="C:cytoplasm"/>
    <property type="evidence" value="ECO:0007669"/>
    <property type="project" value="UniProtKB-SubCell"/>
</dbReference>
<dbReference type="FunCoup" id="F7D3Y0">
    <property type="interactions" value="3378"/>
</dbReference>
<evidence type="ECO:0000256" key="4">
    <source>
        <dbReference type="ARBA" id="ARBA00006264"/>
    </source>
</evidence>
<sequence>MKRSAGAGEREAKKQKLLQEIGDRWLPYLTPRDAEFHQLWRSHYSNLVLREAASIPEDLHRRVQRAFLALRERGCFFQDLVRIKGKDRLTPVSRLLVGQPGHTYRYLETRLFAVPWPEGGKDVKYRDTEIATACAALARLNDHLRAETIQALRGPRMTAVLDDPSVPVFSALPPVPETPAEGPGAGDEGPPDAGRADPGVGPSRAAYNVTLLNFMDPQQMDYLKEEPYFGMGKMAVSWHHDENLVEGSTVAVYSYSCEGPEEDGETEQEMEGRDHATWHVGLKIAWDIDTPGLALPLHQGDCYFMLDDLNMTHQHCVLAGFQPRFSSTHRVAEVSRKGNLTRTCPKYLKSQMIDVTFLTNWKVDIALLVALITVPDKCLLHSKHCALPWGR</sequence>
<dbReference type="eggNOG" id="ENOG502QR31">
    <property type="taxonomic scope" value="Eukaryota"/>
</dbReference>
<keyword evidence="10" id="KW-0560">Oxidoreductase</keyword>
<evidence type="ECO:0000256" key="5">
    <source>
        <dbReference type="ARBA" id="ARBA00012931"/>
    </source>
</evidence>
<feature type="region of interest" description="Disordered" evidence="24">
    <location>
        <begin position="170"/>
        <end position="202"/>
    </location>
</feature>
<evidence type="ECO:0000256" key="17">
    <source>
        <dbReference type="ARBA" id="ARBA00032950"/>
    </source>
</evidence>
<evidence type="ECO:0000256" key="6">
    <source>
        <dbReference type="ARBA" id="ARBA00013477"/>
    </source>
</evidence>
<dbReference type="GO" id="GO:0006307">
    <property type="term" value="P:DNA alkylation repair"/>
    <property type="evidence" value="ECO:0000318"/>
    <property type="project" value="GO_Central"/>
</dbReference>
<evidence type="ECO:0000256" key="22">
    <source>
        <dbReference type="ARBA" id="ARBA00049056"/>
    </source>
</evidence>
<dbReference type="GeneTree" id="ENSGT00390000017730"/>
<reference evidence="26" key="2">
    <citation type="submission" date="2025-08" db="UniProtKB">
        <authorList>
            <consortium name="Ensembl"/>
        </authorList>
    </citation>
    <scope>IDENTIFICATION</scope>
    <source>
        <strain evidence="26">Glennie</strain>
    </source>
</reference>
<dbReference type="Pfam" id="PF12933">
    <property type="entry name" value="FTO_NTD"/>
    <property type="match status" value="1"/>
</dbReference>
<evidence type="ECO:0000256" key="24">
    <source>
        <dbReference type="SAM" id="MobiDB-lite"/>
    </source>
</evidence>
<dbReference type="GO" id="GO:0046872">
    <property type="term" value="F:metal ion binding"/>
    <property type="evidence" value="ECO:0007669"/>
    <property type="project" value="UniProtKB-KW"/>
</dbReference>
<dbReference type="FunFam" id="2.60.120.590:FF:000001">
    <property type="entry name" value="FTO, alpha-ketoglutarate dependent dioxygenase"/>
    <property type="match status" value="1"/>
</dbReference>
<dbReference type="Gene3D" id="2.60.120.590">
    <property type="entry name" value="Alpha-ketoglutarate-dependent dioxygenase AlkB-like"/>
    <property type="match status" value="1"/>
</dbReference>
<comment type="catalytic activity">
    <reaction evidence="20">
        <text>an N(6)-methyladenosine in mRNA + 2-oxoglutarate + O2 = an adenosine in mRNA + formaldehyde + succinate + CO2</text>
        <dbReference type="Rhea" id="RHEA:49520"/>
        <dbReference type="Rhea" id="RHEA-COMP:12414"/>
        <dbReference type="Rhea" id="RHEA-COMP:12417"/>
        <dbReference type="ChEBI" id="CHEBI:15379"/>
        <dbReference type="ChEBI" id="CHEBI:16526"/>
        <dbReference type="ChEBI" id="CHEBI:16810"/>
        <dbReference type="ChEBI" id="CHEBI:16842"/>
        <dbReference type="ChEBI" id="CHEBI:30031"/>
        <dbReference type="ChEBI" id="CHEBI:74411"/>
        <dbReference type="ChEBI" id="CHEBI:74449"/>
        <dbReference type="EC" id="1.14.11.53"/>
    </reaction>
</comment>
<evidence type="ECO:0000256" key="13">
    <source>
        <dbReference type="ARBA" id="ARBA00030404"/>
    </source>
</evidence>
<comment type="catalytic activity">
    <reaction evidence="22">
        <text>N(6)-methyladenosine in U6 snRNA + 2-oxoglutarate + O2 = adenosine in U6 snRNA + formaldehyde + succinate + CO2</text>
        <dbReference type="Rhea" id="RHEA:57900"/>
        <dbReference type="Rhea" id="RHEA-COMP:13573"/>
        <dbReference type="Rhea" id="RHEA-COMP:13574"/>
        <dbReference type="ChEBI" id="CHEBI:15379"/>
        <dbReference type="ChEBI" id="CHEBI:16526"/>
        <dbReference type="ChEBI" id="CHEBI:16810"/>
        <dbReference type="ChEBI" id="CHEBI:16842"/>
        <dbReference type="ChEBI" id="CHEBI:30031"/>
        <dbReference type="ChEBI" id="CHEBI:74411"/>
        <dbReference type="ChEBI" id="CHEBI:74449"/>
    </reaction>
</comment>
<evidence type="ECO:0000256" key="10">
    <source>
        <dbReference type="ARBA" id="ARBA00023002"/>
    </source>
</evidence>
<dbReference type="AlphaFoldDB" id="F7D3Y0"/>
<evidence type="ECO:0000313" key="26">
    <source>
        <dbReference type="Ensembl" id="ENSOANP00000021164.3"/>
    </source>
</evidence>
<dbReference type="GO" id="GO:0005634">
    <property type="term" value="C:nucleus"/>
    <property type="evidence" value="ECO:0000318"/>
    <property type="project" value="GO_Central"/>
</dbReference>
<comment type="catalytic activity">
    <reaction evidence="21">
        <text>a 5'-end (N(7)-methyl 5'-triphosphoguanosine)-(N(6),2'-O-dimethyladenosine) in U6 snRNA + 2-oxoglutarate + O2 = a 5'-end (N(7)-methyl 5'-triphosphoguanosine)-(2'-O-methyladenosine) in U6 snRNA + formaldehyde + succinate + CO2</text>
        <dbReference type="Rhea" id="RHEA:57904"/>
        <dbReference type="Rhea" id="RHEA-COMP:15030"/>
        <dbReference type="Rhea" id="RHEA-COMP:15031"/>
        <dbReference type="ChEBI" id="CHEBI:15379"/>
        <dbReference type="ChEBI" id="CHEBI:16526"/>
        <dbReference type="ChEBI" id="CHEBI:16810"/>
        <dbReference type="ChEBI" id="CHEBI:16842"/>
        <dbReference type="ChEBI" id="CHEBI:30031"/>
        <dbReference type="ChEBI" id="CHEBI:85958"/>
        <dbReference type="ChEBI" id="CHEBI:85959"/>
    </reaction>
</comment>
<keyword evidence="12" id="KW-0539">Nucleus</keyword>
<dbReference type="OMA" id="HEPSSCI"/>
<dbReference type="GO" id="GO:0010883">
    <property type="term" value="P:regulation of lipid storage"/>
    <property type="evidence" value="ECO:0000318"/>
    <property type="project" value="GO_Central"/>
</dbReference>
<dbReference type="STRING" id="9258.ENSOANP00000021164"/>
<dbReference type="GO" id="GO:1990931">
    <property type="term" value="F:mRNA N6-methyladenosine dioxygenase activity"/>
    <property type="evidence" value="ECO:0000318"/>
    <property type="project" value="GO_Central"/>
</dbReference>
<dbReference type="HOGENOM" id="CLU_041676_0_0_1"/>
<keyword evidence="11" id="KW-0408">Iron</keyword>
<dbReference type="Bgee" id="ENSOANG00000013407">
    <property type="expression patterns" value="Expressed in fibroblast and 7 other cell types or tissues"/>
</dbReference>
<keyword evidence="27" id="KW-1185">Reference proteome</keyword>
<dbReference type="EC" id="1.14.11.53" evidence="5"/>
<evidence type="ECO:0000256" key="2">
    <source>
        <dbReference type="ARBA" id="ARBA00004324"/>
    </source>
</evidence>
<comment type="subcellular location">
    <subcellularLocation>
        <location evidence="3">Cytoplasm</location>
    </subcellularLocation>
    <subcellularLocation>
        <location evidence="2">Nucleus speckle</location>
    </subcellularLocation>
</comment>
<dbReference type="SMART" id="SM01223">
    <property type="entry name" value="FTO_NTD"/>
    <property type="match status" value="1"/>
</dbReference>
<comment type="cofactor">
    <cofactor evidence="1">
        <name>Fe(2+)</name>
        <dbReference type="ChEBI" id="CHEBI:29033"/>
    </cofactor>
</comment>
<dbReference type="SMR" id="F7D3Y0"/>
<protein>
    <recommendedName>
        <fullName evidence="6">Alpha-ketoglutarate-dependent dioxygenase FTO</fullName>
        <ecNumber evidence="5">1.14.11.53</ecNumber>
    </recommendedName>
    <alternativeName>
        <fullName evidence="13">U6 small nuclear RNA (2'-O-methyladenosine-N(6)-)-demethylase FTO</fullName>
    </alternativeName>
    <alternativeName>
        <fullName evidence="14">U6 small nuclear RNA N(6)-methyladenosine-demethylase FTO</fullName>
    </alternativeName>
    <alternativeName>
        <fullName evidence="16">mRNA (2'-O-methyladenosine-N(6)-)-demethylase FTO</fullName>
    </alternativeName>
    <alternativeName>
        <fullName evidence="17">mRNA N(6)-methyladenosine demethylase FTO</fullName>
    </alternativeName>
    <alternativeName>
        <fullName evidence="15">tRNA N1-methyl adenine demethylase FTO</fullName>
    </alternativeName>
</protein>
<dbReference type="InParanoid" id="F7D3Y0"/>
<evidence type="ECO:0000256" key="11">
    <source>
        <dbReference type="ARBA" id="ARBA00023004"/>
    </source>
</evidence>
<reference evidence="26" key="3">
    <citation type="submission" date="2025-09" db="UniProtKB">
        <authorList>
            <consortium name="Ensembl"/>
        </authorList>
    </citation>
    <scope>IDENTIFICATION</scope>
    <source>
        <strain evidence="26">Glennie</strain>
    </source>
</reference>
<dbReference type="InterPro" id="IPR037151">
    <property type="entry name" value="AlkB-like_sf"/>
</dbReference>
<feature type="domain" description="Alpha-ketoglutarate-dependent dioxygenase FTO catalytic" evidence="25">
    <location>
        <begin position="33"/>
        <end position="334"/>
    </location>
</feature>
<comment type="catalytic activity">
    <reaction evidence="23">
        <text>a 5'-end (N(7)-methyl 5'-triphosphoguanosine)-(N(6),2'-O-dimethyladenosine) in mRNA + 2-oxoglutarate + O2 = a 5'-end (N(7)-methyl 5'-triphosphoguanosine)-(2'-O-methyladenosine) in mRNA + formaldehyde + succinate + CO2</text>
        <dbReference type="Rhea" id="RHEA:57896"/>
        <dbReference type="Rhea" id="RHEA-COMP:11518"/>
        <dbReference type="Rhea" id="RHEA-COMP:11519"/>
        <dbReference type="ChEBI" id="CHEBI:15379"/>
        <dbReference type="ChEBI" id="CHEBI:16526"/>
        <dbReference type="ChEBI" id="CHEBI:16810"/>
        <dbReference type="ChEBI" id="CHEBI:16842"/>
        <dbReference type="ChEBI" id="CHEBI:30031"/>
        <dbReference type="ChEBI" id="CHEBI:85958"/>
        <dbReference type="ChEBI" id="CHEBI:85959"/>
    </reaction>
</comment>